<dbReference type="GO" id="GO:0005886">
    <property type="term" value="C:plasma membrane"/>
    <property type="evidence" value="ECO:0007669"/>
    <property type="project" value="UniProtKB-SubCell"/>
</dbReference>
<dbReference type="InterPro" id="IPR001757">
    <property type="entry name" value="P_typ_ATPase"/>
</dbReference>
<keyword evidence="10" id="KW-1185">Reference proteome</keyword>
<gene>
    <name evidence="9" type="ORF">JI75_01700</name>
</gene>
<evidence type="ECO:0000313" key="9">
    <source>
        <dbReference type="EMBL" id="AJC11589.1"/>
    </source>
</evidence>
<dbReference type="SFLD" id="SFLDG00002">
    <property type="entry name" value="C1.7:_P-type_atpase_like"/>
    <property type="match status" value="1"/>
</dbReference>
<dbReference type="SUPFAM" id="SSF81653">
    <property type="entry name" value="Calcium ATPase, transduction domain A"/>
    <property type="match status" value="1"/>
</dbReference>
<dbReference type="GO" id="GO:0005524">
    <property type="term" value="F:ATP binding"/>
    <property type="evidence" value="ECO:0007669"/>
    <property type="project" value="UniProtKB-UniRule"/>
</dbReference>
<evidence type="ECO:0000256" key="6">
    <source>
        <dbReference type="ARBA" id="ARBA00023136"/>
    </source>
</evidence>
<proteinExistence type="inferred from homology"/>
<dbReference type="Gene3D" id="3.40.1110.10">
    <property type="entry name" value="Calcium-transporting ATPase, cytoplasmic domain N"/>
    <property type="match status" value="1"/>
</dbReference>
<dbReference type="PRINTS" id="PR00120">
    <property type="entry name" value="HATPASE"/>
</dbReference>
<dbReference type="InterPro" id="IPR027256">
    <property type="entry name" value="P-typ_ATPase_IB"/>
</dbReference>
<dbReference type="EMBL" id="CP009302">
    <property type="protein sequence ID" value="AJC11589.1"/>
    <property type="molecule type" value="Genomic_DNA"/>
</dbReference>
<dbReference type="InterPro" id="IPR051014">
    <property type="entry name" value="Cation_Transport_ATPase_IB"/>
</dbReference>
<dbReference type="SUPFAM" id="SSF56784">
    <property type="entry name" value="HAD-like"/>
    <property type="match status" value="1"/>
</dbReference>
<dbReference type="GO" id="GO:0046872">
    <property type="term" value="F:metal ion binding"/>
    <property type="evidence" value="ECO:0007669"/>
    <property type="project" value="UniProtKB-KW"/>
</dbReference>
<dbReference type="SFLD" id="SFLDF00027">
    <property type="entry name" value="p-type_atpase"/>
    <property type="match status" value="1"/>
</dbReference>
<dbReference type="STRING" id="1531429.JI75_01700"/>
<keyword evidence="6" id="KW-0472">Membrane</keyword>
<dbReference type="HOGENOM" id="CLU_001771_6_3_11"/>
<keyword evidence="7" id="KW-0479">Metal-binding</keyword>
<dbReference type="InterPro" id="IPR059000">
    <property type="entry name" value="ATPase_P-type_domA"/>
</dbReference>
<dbReference type="PRINTS" id="PR00119">
    <property type="entry name" value="CATATPASE"/>
</dbReference>
<sequence length="693" mass="74222">MDFSIKTEIPGRRLRIKLAGFVPARDQGPFEAVLRSAPCISEAKVYPRIGEVALSYCGEQGRERAIAHLASIDAAAIEGMRAEYSFSAAQHSHQLMLDLAWLTGTYLLRRWFLPKPLSIVLGLVAYRRFLVEALSSLGRARLDVPVLDAAAIGMSFVQFDPKTAGETMFLLEVGETLEDYTQARSEGALVDALLNVAENAQKVEGDLEVEVPLSSLAVGDVVAVRTGMGVNIDGQVIRGCAMVNQSSLTGEPLAVERTVGDDVFAGTSVESGEILVRVKSAPNETRLRSIVDLVKNADRYKSRRQASREALADRIVPWNFGLAAGVALATRSMTRTSAALMVDYSCGLKLTSSISVLSAMSQSADAGFTVKGSKYFDAVCDADTIVFDKTGTLTEATPSVATVLSFDGWNEDEVLRLSACLEEHFPHPVARAVVRAAADRGLDHRERHAEVEYIVAHGIASSLDGKRVVIGSEHFVVGDEKVAIDEAQKGRIAHETEGLSPLYLAVDGELVGVLGIEDPLKEGVREAVGQLRGLGFKRVVMLTGDNGRTARRVAEEAGVTEWKADLLPEDKHAYVEGLKAQGCKVVMVGDGVNDAPALALSDVGIAMGQGTAVAKEVADITLTDGDLSSIVTLVKLSRALARRMDRSFAQVMVCNSVFMLLGILGAVTPQTSSLLHNATTIGLSLSAGRRYRV</sequence>
<evidence type="ECO:0000259" key="8">
    <source>
        <dbReference type="Pfam" id="PF00122"/>
    </source>
</evidence>
<dbReference type="OrthoDB" id="7059309at2"/>
<keyword evidence="7" id="KW-0547">Nucleotide-binding</keyword>
<evidence type="ECO:0000313" key="10">
    <source>
        <dbReference type="Proteomes" id="UP000031121"/>
    </source>
</evidence>
<dbReference type="AlphaFoldDB" id="A0A0A8B2M9"/>
<protein>
    <submittedName>
        <fullName evidence="9">ATPase P</fullName>
    </submittedName>
</protein>
<dbReference type="Pfam" id="PF00122">
    <property type="entry name" value="E1-E2_ATPase"/>
    <property type="match status" value="1"/>
</dbReference>
<dbReference type="Pfam" id="PF00702">
    <property type="entry name" value="Hydrolase"/>
    <property type="match status" value="1"/>
</dbReference>
<dbReference type="SFLD" id="SFLDS00003">
    <property type="entry name" value="Haloacid_Dehalogenase"/>
    <property type="match status" value="1"/>
</dbReference>
<reference evidence="10" key="1">
    <citation type="submission" date="2014-08" db="EMBL/GenBank/DDBJ databases">
        <title>Coriobacteriaceae sp. complete genome.</title>
        <authorList>
            <person name="Looft T."/>
            <person name="Bayles D.O."/>
            <person name="Stanton T.B."/>
        </authorList>
    </citation>
    <scope>NUCLEOTIDE SEQUENCE [LARGE SCALE GENOMIC DNA]</scope>
    <source>
        <strain evidence="10">68-1-3</strain>
    </source>
</reference>
<dbReference type="NCBIfam" id="TIGR01494">
    <property type="entry name" value="ATPase_P-type"/>
    <property type="match status" value="1"/>
</dbReference>
<comment type="similarity">
    <text evidence="2 7">Belongs to the cation transport ATPase (P-type) (TC 3.A.3) family. Type IB subfamily.</text>
</comment>
<dbReference type="Gene3D" id="2.70.150.10">
    <property type="entry name" value="Calcium-transporting ATPase, cytoplasmic transduction domain A"/>
    <property type="match status" value="1"/>
</dbReference>
<dbReference type="KEGG" id="cbac:JI75_01700"/>
<accession>A0A0A8B2M9</accession>
<dbReference type="GO" id="GO:0016887">
    <property type="term" value="F:ATP hydrolysis activity"/>
    <property type="evidence" value="ECO:0007669"/>
    <property type="project" value="InterPro"/>
</dbReference>
<evidence type="ECO:0000256" key="4">
    <source>
        <dbReference type="ARBA" id="ARBA00022967"/>
    </source>
</evidence>
<evidence type="ECO:0000256" key="3">
    <source>
        <dbReference type="ARBA" id="ARBA00022692"/>
    </source>
</evidence>
<dbReference type="PANTHER" id="PTHR48085">
    <property type="entry name" value="CADMIUM/ZINC-TRANSPORTING ATPASE HMA2-RELATED"/>
    <property type="match status" value="1"/>
</dbReference>
<keyword evidence="7" id="KW-1003">Cell membrane</keyword>
<dbReference type="GO" id="GO:0015086">
    <property type="term" value="F:cadmium ion transmembrane transporter activity"/>
    <property type="evidence" value="ECO:0007669"/>
    <property type="project" value="TreeGrafter"/>
</dbReference>
<keyword evidence="4" id="KW-1278">Translocase</keyword>
<evidence type="ECO:0000256" key="1">
    <source>
        <dbReference type="ARBA" id="ARBA00004651"/>
    </source>
</evidence>
<dbReference type="InterPro" id="IPR018303">
    <property type="entry name" value="ATPase_P-typ_P_site"/>
</dbReference>
<keyword evidence="5" id="KW-1133">Transmembrane helix</keyword>
<keyword evidence="7" id="KW-0067">ATP-binding</keyword>
<dbReference type="InterPro" id="IPR008250">
    <property type="entry name" value="ATPase_P-typ_transduc_dom_A_sf"/>
</dbReference>
<dbReference type="InterPro" id="IPR044492">
    <property type="entry name" value="P_typ_ATPase_HD_dom"/>
</dbReference>
<organism evidence="9 10">
    <name type="scientific">Berryella intestinalis</name>
    <dbReference type="NCBI Taxonomy" id="1531429"/>
    <lineage>
        <taxon>Bacteria</taxon>
        <taxon>Bacillati</taxon>
        <taxon>Actinomycetota</taxon>
        <taxon>Coriobacteriia</taxon>
        <taxon>Eggerthellales</taxon>
        <taxon>Eggerthellaceae</taxon>
        <taxon>Berryella</taxon>
    </lineage>
</organism>
<comment type="subcellular location">
    <subcellularLocation>
        <location evidence="1">Cell membrane</location>
        <topology evidence="1">Multi-pass membrane protein</topology>
    </subcellularLocation>
</comment>
<dbReference type="PROSITE" id="PS00154">
    <property type="entry name" value="ATPASE_E1_E2"/>
    <property type="match status" value="1"/>
</dbReference>
<dbReference type="Proteomes" id="UP000031121">
    <property type="component" value="Chromosome"/>
</dbReference>
<keyword evidence="3" id="KW-0812">Transmembrane</keyword>
<dbReference type="NCBIfam" id="TIGR01525">
    <property type="entry name" value="ATPase-IB_hvy"/>
    <property type="match status" value="1"/>
</dbReference>
<evidence type="ECO:0000256" key="5">
    <source>
        <dbReference type="ARBA" id="ARBA00022989"/>
    </source>
</evidence>
<evidence type="ECO:0000256" key="2">
    <source>
        <dbReference type="ARBA" id="ARBA00006024"/>
    </source>
</evidence>
<reference evidence="9 10" key="2">
    <citation type="journal article" date="2015" name="Genome Announc.">
        <title>Complete Genome Sequence of Coriobacteriaceae Strain 68-1-3, a Novel Mucus-Degrading Isolate from the Swine Intestinal Tract.</title>
        <authorList>
            <person name="Looft T."/>
            <person name="Bayles D.O."/>
            <person name="Alt D.P."/>
            <person name="Stanton T.B."/>
        </authorList>
    </citation>
    <scope>NUCLEOTIDE SEQUENCE [LARGE SCALE GENOMIC DNA]</scope>
    <source>
        <strain evidence="9 10">68-1-3</strain>
    </source>
</reference>
<dbReference type="RefSeq" id="WP_039688240.1">
    <property type="nucleotide sequence ID" value="NZ_CP009302.1"/>
</dbReference>
<name>A0A0A8B2M9_9ACTN</name>
<evidence type="ECO:0000256" key="7">
    <source>
        <dbReference type="RuleBase" id="RU362081"/>
    </source>
</evidence>
<dbReference type="InterPro" id="IPR023214">
    <property type="entry name" value="HAD_sf"/>
</dbReference>
<dbReference type="GO" id="GO:0019829">
    <property type="term" value="F:ATPase-coupled monoatomic cation transmembrane transporter activity"/>
    <property type="evidence" value="ECO:0007669"/>
    <property type="project" value="InterPro"/>
</dbReference>
<dbReference type="InterPro" id="IPR023299">
    <property type="entry name" value="ATPase_P-typ_cyto_dom_N"/>
</dbReference>
<dbReference type="InterPro" id="IPR036412">
    <property type="entry name" value="HAD-like_sf"/>
</dbReference>
<dbReference type="Gene3D" id="3.40.50.1000">
    <property type="entry name" value="HAD superfamily/HAD-like"/>
    <property type="match status" value="1"/>
</dbReference>
<dbReference type="PANTHER" id="PTHR48085:SF5">
    <property type="entry name" value="CADMIUM_ZINC-TRANSPORTING ATPASE HMA4-RELATED"/>
    <property type="match status" value="1"/>
</dbReference>
<feature type="domain" description="P-type ATPase A" evidence="8">
    <location>
        <begin position="197"/>
        <end position="295"/>
    </location>
</feature>